<feature type="compositionally biased region" description="Low complexity" evidence="1">
    <location>
        <begin position="26"/>
        <end position="36"/>
    </location>
</feature>
<proteinExistence type="predicted"/>
<protein>
    <submittedName>
        <fullName evidence="2">Uncharacterized protein</fullName>
    </submittedName>
</protein>
<name>A0ABR4CC96_9HELO</name>
<organism evidence="2 3">
    <name type="scientific">Oculimacula yallundae</name>
    <dbReference type="NCBI Taxonomy" id="86028"/>
    <lineage>
        <taxon>Eukaryota</taxon>
        <taxon>Fungi</taxon>
        <taxon>Dikarya</taxon>
        <taxon>Ascomycota</taxon>
        <taxon>Pezizomycotina</taxon>
        <taxon>Leotiomycetes</taxon>
        <taxon>Helotiales</taxon>
        <taxon>Ploettnerulaceae</taxon>
        <taxon>Oculimacula</taxon>
    </lineage>
</organism>
<feature type="region of interest" description="Disordered" evidence="1">
    <location>
        <begin position="14"/>
        <end position="36"/>
    </location>
</feature>
<accession>A0ABR4CC96</accession>
<comment type="caution">
    <text evidence="2">The sequence shown here is derived from an EMBL/GenBank/DDBJ whole genome shotgun (WGS) entry which is preliminary data.</text>
</comment>
<gene>
    <name evidence="2" type="ORF">VTL71DRAFT_1970</name>
</gene>
<evidence type="ECO:0000313" key="2">
    <source>
        <dbReference type="EMBL" id="KAL2067545.1"/>
    </source>
</evidence>
<dbReference type="InterPro" id="IPR018811">
    <property type="entry name" value="MRX11"/>
</dbReference>
<dbReference type="PANTHER" id="PTHR28002">
    <property type="entry name" value="MIOREX COMPLEX COMPONENT 11"/>
    <property type="match status" value="1"/>
</dbReference>
<feature type="region of interest" description="Disordered" evidence="1">
    <location>
        <begin position="262"/>
        <end position="284"/>
    </location>
</feature>
<keyword evidence="3" id="KW-1185">Reference proteome</keyword>
<sequence>MSLRLLRRPVPIRLPRRTPFSPQIRNSSSSSTNTSPRITRLLTRLPRFMHPYTRALLTAPVSHITAFLILHEITAFVPLVGLATGFHYMGLGERWLRRESIGEGGEGQRREGWFGKSVDEAVDRFGRYFGRKGWFGFEKVEKSSGRSTNAESSVEVASAVVMDTPPSISPVPSQTSQPNEPQSQAELQSSTSKRIENKFHPSERGTRILIEVATAYAITKALMPARILLSVWAAPWFARVVLGQLGRVGRMFGGGGGRRAAGGGMSGAAGTGATGGGVGSWKKG</sequence>
<feature type="compositionally biased region" description="Polar residues" evidence="1">
    <location>
        <begin position="170"/>
        <end position="192"/>
    </location>
</feature>
<dbReference type="Proteomes" id="UP001595075">
    <property type="component" value="Unassembled WGS sequence"/>
</dbReference>
<feature type="region of interest" description="Disordered" evidence="1">
    <location>
        <begin position="165"/>
        <end position="199"/>
    </location>
</feature>
<dbReference type="PANTHER" id="PTHR28002:SF1">
    <property type="entry name" value="MIOREX COMPLEX COMPONENT 11"/>
    <property type="match status" value="1"/>
</dbReference>
<dbReference type="Pfam" id="PF10306">
    <property type="entry name" value="FLILHELTA"/>
    <property type="match status" value="1"/>
</dbReference>
<reference evidence="2 3" key="1">
    <citation type="journal article" date="2024" name="Commun. Biol.">
        <title>Comparative genomic analysis of thermophilic fungi reveals convergent evolutionary adaptations and gene losses.</title>
        <authorList>
            <person name="Steindorff A.S."/>
            <person name="Aguilar-Pontes M.V."/>
            <person name="Robinson A.J."/>
            <person name="Andreopoulos B."/>
            <person name="LaButti K."/>
            <person name="Kuo A."/>
            <person name="Mondo S."/>
            <person name="Riley R."/>
            <person name="Otillar R."/>
            <person name="Haridas S."/>
            <person name="Lipzen A."/>
            <person name="Grimwood J."/>
            <person name="Schmutz J."/>
            <person name="Clum A."/>
            <person name="Reid I.D."/>
            <person name="Moisan M.C."/>
            <person name="Butler G."/>
            <person name="Nguyen T.T.M."/>
            <person name="Dewar K."/>
            <person name="Conant G."/>
            <person name="Drula E."/>
            <person name="Henrissat B."/>
            <person name="Hansel C."/>
            <person name="Singer S."/>
            <person name="Hutchinson M.I."/>
            <person name="de Vries R.P."/>
            <person name="Natvig D.O."/>
            <person name="Powell A.J."/>
            <person name="Tsang A."/>
            <person name="Grigoriev I.V."/>
        </authorList>
    </citation>
    <scope>NUCLEOTIDE SEQUENCE [LARGE SCALE GENOMIC DNA]</scope>
    <source>
        <strain evidence="2 3">CBS 494.80</strain>
    </source>
</reference>
<evidence type="ECO:0000313" key="3">
    <source>
        <dbReference type="Proteomes" id="UP001595075"/>
    </source>
</evidence>
<dbReference type="EMBL" id="JAZHXI010000010">
    <property type="protein sequence ID" value="KAL2067545.1"/>
    <property type="molecule type" value="Genomic_DNA"/>
</dbReference>
<evidence type="ECO:0000256" key="1">
    <source>
        <dbReference type="SAM" id="MobiDB-lite"/>
    </source>
</evidence>